<evidence type="ECO:0000313" key="6">
    <source>
        <dbReference type="Proteomes" id="UP000190777"/>
    </source>
</evidence>
<dbReference type="Proteomes" id="UP000190777">
    <property type="component" value="Unassembled WGS sequence"/>
</dbReference>
<evidence type="ECO:0000259" key="4">
    <source>
        <dbReference type="Pfam" id="PF14331"/>
    </source>
</evidence>
<evidence type="ECO:0000313" key="5">
    <source>
        <dbReference type="EMBL" id="OPH37911.1"/>
    </source>
</evidence>
<evidence type="ECO:0000259" key="2">
    <source>
        <dbReference type="Pfam" id="PF06744"/>
    </source>
</evidence>
<feature type="domain" description="IcmF-related" evidence="3">
    <location>
        <begin position="533"/>
        <end position="832"/>
    </location>
</feature>
<dbReference type="Pfam" id="PF06761">
    <property type="entry name" value="IcmF-related"/>
    <property type="match status" value="1"/>
</dbReference>
<dbReference type="InterPro" id="IPR027417">
    <property type="entry name" value="P-loop_NTPase"/>
</dbReference>
<sequence length="1212" mass="137588">MKVHHRYKILKARKLTQYNNGVIMNFLSMINVGMLWGGFGAVSLISMIWFGGAYLQIGTWKPLEPTWVKVLLSCLIILVVIGVNVYKWYKQRQLNKHVMEELKASDLSSDDKAVNKNKITEQFNSMDLILQKHNDTQNKNLVQRLFTDKKGYIYQKPWFLLVGASGVGKTTSILNSGLKFPIGTVDNTSRLAGTQDCDWFLTDDAVLIDTAGRFVEQDNQSKNSDDWQELLHLLKRCRTKQPINGLVLMIGADDIMKNDEQYLESQLSEFRIRLQEVQNTFNISFPFYVVINKIDLITGFGQYFNYLTEEDRNKVFGITLDVLSDNSAEKINIITKKLDDIAESIELNIFNSVAYNNQQNEPSDLALSFASEFADFTTHLKSYLKKLLNLSKYDAMLHLGGVYFTSSAQQEMGEMTHANPKYQLQSKYIQDNNGLMFGSKPYFINHFYHFVLMEASNLAGTDASWLKKQKMIYWGLCLLLSVLTIACAVIFIKAFFKNSAYLDKVEKNTQEAHAVSSSVDGSNALAVLDFANKVRVIPNRDISAELTQKSFLGDVGLNDYDRIYATSQQKYRSLIEESLNELISTAIKDKLKNNTTQDALAGLYQNLKAYLMLYDNKHYDGKFITGWVQSNLPNEAFESNADNFEQLKQILIDKKITPNDPQDLAMINKAREMLAGQDISNVVYADLIGYTQTLDTKGMPSVSFVSMGGSATQSLFRRVSGKTLNSPMPVLYTKYGYQNLFLPYVNTRLDNFYNTENWVMPSNAFFASKEQVLSDIYQKYTHDYITYWQQYIADIRMLEPKNLQQTIVMSKQLSEKNSSLAGIIRGIYDNTNLVEEIAKPTPDVANDATANTEQEAKQGKEAVMQAKKTAKTNETSAQMRGYLQDVATHFSQFHVLAQSSEGMPSQLDEIAKSINDLYVYLVALQMSMQNNDALMPDNKPVINYQAQVSRLPDPFRPMLDQFVGQISQTSKDYQQTYKDEQAQAVIEEQKKTVLSIAEQQDAHVRQGCESLITGKYPFDKSASQEVSLQEFAKVFGSEGLFMQTLQSNILVNERLSTPFLSLLEGSDRHKHYQNAQKINTKFLAGSKNPALDFTMKIMAMDKDIKELSVSYDGTQTTYYHGPQKSIKLSWPSTQKSMTLKAMDFNNQSHGLEVKGDWSVFRLMDKTSRIINTKDNKGVIATFELDKHEVHIEFKSISGTNPFLLGELKGFVC</sequence>
<dbReference type="PANTHER" id="PTHR36153">
    <property type="entry name" value="INNER MEMBRANE PROTEIN-RELATED"/>
    <property type="match status" value="1"/>
</dbReference>
<dbReference type="InterPro" id="IPR053156">
    <property type="entry name" value="T6SS_TssM-like"/>
</dbReference>
<dbReference type="InterPro" id="IPR010623">
    <property type="entry name" value="IcmF_C"/>
</dbReference>
<feature type="domain" description="Type VI secretion system IcmF C-terminal" evidence="2">
    <location>
        <begin position="1093"/>
        <end position="1195"/>
    </location>
</feature>
<evidence type="ECO:0000256" key="1">
    <source>
        <dbReference type="SAM" id="Phobius"/>
    </source>
</evidence>
<feature type="transmembrane region" description="Helical" evidence="1">
    <location>
        <begin position="21"/>
        <end position="50"/>
    </location>
</feature>
<organism evidence="5 6">
    <name type="scientific">Moraxella equi</name>
    <dbReference type="NCBI Taxonomy" id="60442"/>
    <lineage>
        <taxon>Bacteria</taxon>
        <taxon>Pseudomonadati</taxon>
        <taxon>Pseudomonadota</taxon>
        <taxon>Gammaproteobacteria</taxon>
        <taxon>Moraxellales</taxon>
        <taxon>Moraxellaceae</taxon>
        <taxon>Moraxella</taxon>
    </lineage>
</organism>
<dbReference type="Gene3D" id="3.40.50.300">
    <property type="entry name" value="P-loop containing nucleotide triphosphate hydrolases"/>
    <property type="match status" value="1"/>
</dbReference>
<dbReference type="NCBIfam" id="TIGR03348">
    <property type="entry name" value="VI_IcmF"/>
    <property type="match status" value="1"/>
</dbReference>
<evidence type="ECO:0000259" key="3">
    <source>
        <dbReference type="Pfam" id="PF06761"/>
    </source>
</evidence>
<name>A0ABX3NHW5_9GAMM</name>
<reference evidence="5 6" key="1">
    <citation type="submission" date="2017-03" db="EMBL/GenBank/DDBJ databases">
        <title>Draft genome sequence of Moraxella equi CCUG 4950T type strain.</title>
        <authorList>
            <person name="Salva-Serra F."/>
            <person name="Engstrom-Jakobsson H."/>
            <person name="Thorell K."/>
            <person name="Jaen-Luchoro D."/>
            <person name="Gonzales-Siles L."/>
            <person name="Karlsson R."/>
            <person name="Yazdan S."/>
            <person name="Boulund F."/>
            <person name="Johnning A."/>
            <person name="Engstrand L."/>
            <person name="Kristiansson E."/>
            <person name="Moore E."/>
        </authorList>
    </citation>
    <scope>NUCLEOTIDE SEQUENCE [LARGE SCALE GENOMIC DNA]</scope>
    <source>
        <strain evidence="5 6">CCUG 4950</strain>
    </source>
</reference>
<dbReference type="Pfam" id="PF14331">
    <property type="entry name" value="IcmF-related_N"/>
    <property type="match status" value="1"/>
</dbReference>
<dbReference type="InterPro" id="IPR018247">
    <property type="entry name" value="EF_Hand_1_Ca_BS"/>
</dbReference>
<gene>
    <name evidence="5" type="ORF">B5J93_07440</name>
</gene>
<dbReference type="Pfam" id="PF06744">
    <property type="entry name" value="IcmF_C"/>
    <property type="match status" value="1"/>
</dbReference>
<dbReference type="InterPro" id="IPR009612">
    <property type="entry name" value="IcmF-rel"/>
</dbReference>
<accession>A0ABX3NHW5</accession>
<keyword evidence="1" id="KW-1133">Transmembrane helix</keyword>
<feature type="transmembrane region" description="Helical" evidence="1">
    <location>
        <begin position="472"/>
        <end position="496"/>
    </location>
</feature>
<protein>
    <recommendedName>
        <fullName evidence="7">Type VI secretion protein IcmF</fullName>
    </recommendedName>
</protein>
<evidence type="ECO:0008006" key="7">
    <source>
        <dbReference type="Google" id="ProtNLM"/>
    </source>
</evidence>
<dbReference type="CDD" id="cd00882">
    <property type="entry name" value="Ras_like_GTPase"/>
    <property type="match status" value="1"/>
</dbReference>
<dbReference type="InterPro" id="IPR017731">
    <property type="entry name" value="TssM1-like"/>
</dbReference>
<keyword evidence="1" id="KW-0812">Transmembrane</keyword>
<dbReference type="PROSITE" id="PS00018">
    <property type="entry name" value="EF_HAND_1"/>
    <property type="match status" value="1"/>
</dbReference>
<feature type="domain" description="Type VI secretion system component TssM1 N-terminal" evidence="4">
    <location>
        <begin position="221"/>
        <end position="478"/>
    </location>
</feature>
<dbReference type="RefSeq" id="WP_079325814.1">
    <property type="nucleotide sequence ID" value="NZ_UGQF01000001.1"/>
</dbReference>
<dbReference type="SUPFAM" id="SSF52540">
    <property type="entry name" value="P-loop containing nucleoside triphosphate hydrolases"/>
    <property type="match status" value="1"/>
</dbReference>
<keyword evidence="1" id="KW-0472">Membrane</keyword>
<proteinExistence type="predicted"/>
<comment type="caution">
    <text evidence="5">The sequence shown here is derived from an EMBL/GenBank/DDBJ whole genome shotgun (WGS) entry which is preliminary data.</text>
</comment>
<feature type="transmembrane region" description="Helical" evidence="1">
    <location>
        <begin position="70"/>
        <end position="89"/>
    </location>
</feature>
<dbReference type="EMBL" id="MXAP01000072">
    <property type="protein sequence ID" value="OPH37911.1"/>
    <property type="molecule type" value="Genomic_DNA"/>
</dbReference>
<dbReference type="PANTHER" id="PTHR36153:SF1">
    <property type="entry name" value="TYPE VI SECRETION SYSTEM COMPONENT TSSM1"/>
    <property type="match status" value="1"/>
</dbReference>
<keyword evidence="6" id="KW-1185">Reference proteome</keyword>
<dbReference type="InterPro" id="IPR025743">
    <property type="entry name" value="TssM1_N"/>
</dbReference>